<dbReference type="PANTHER" id="PTHR33620">
    <property type="entry name" value="UREASE ACCESSORY PROTEIN F"/>
    <property type="match status" value="1"/>
</dbReference>
<dbReference type="EMBL" id="BSYO01000025">
    <property type="protein sequence ID" value="GMH22658.1"/>
    <property type="molecule type" value="Genomic_DNA"/>
</dbReference>
<keyword evidence="5" id="KW-1185">Reference proteome</keyword>
<dbReference type="GO" id="GO:0016151">
    <property type="term" value="F:nickel cation binding"/>
    <property type="evidence" value="ECO:0007669"/>
    <property type="project" value="InterPro"/>
</dbReference>
<gene>
    <name evidence="4" type="ORF">Nepgr_024501</name>
</gene>
<dbReference type="InterPro" id="IPR002639">
    <property type="entry name" value="UreF"/>
</dbReference>
<evidence type="ECO:0008006" key="6">
    <source>
        <dbReference type="Google" id="ProtNLM"/>
    </source>
</evidence>
<comment type="similarity">
    <text evidence="3">Belongs to the UreF family.</text>
</comment>
<keyword evidence="1" id="KW-0996">Nickel insertion</keyword>
<comment type="caution">
    <text evidence="4">The sequence shown here is derived from an EMBL/GenBank/DDBJ whole genome shotgun (WGS) entry which is preliminary data.</text>
</comment>
<proteinExistence type="inferred from homology"/>
<keyword evidence="2" id="KW-0143">Chaperone</keyword>
<dbReference type="Pfam" id="PF01730">
    <property type="entry name" value="UreF"/>
    <property type="match status" value="1"/>
</dbReference>
<dbReference type="Proteomes" id="UP001279734">
    <property type="component" value="Unassembled WGS sequence"/>
</dbReference>
<organism evidence="4 5">
    <name type="scientific">Nepenthes gracilis</name>
    <name type="common">Slender pitcher plant</name>
    <dbReference type="NCBI Taxonomy" id="150966"/>
    <lineage>
        <taxon>Eukaryota</taxon>
        <taxon>Viridiplantae</taxon>
        <taxon>Streptophyta</taxon>
        <taxon>Embryophyta</taxon>
        <taxon>Tracheophyta</taxon>
        <taxon>Spermatophyta</taxon>
        <taxon>Magnoliopsida</taxon>
        <taxon>eudicotyledons</taxon>
        <taxon>Gunneridae</taxon>
        <taxon>Pentapetalae</taxon>
        <taxon>Caryophyllales</taxon>
        <taxon>Nepenthaceae</taxon>
        <taxon>Nepenthes</taxon>
    </lineage>
</organism>
<dbReference type="AlphaFoldDB" id="A0AAD3T4B4"/>
<evidence type="ECO:0000313" key="4">
    <source>
        <dbReference type="EMBL" id="GMH22658.1"/>
    </source>
</evidence>
<dbReference type="PANTHER" id="PTHR33620:SF1">
    <property type="entry name" value="UREASE ACCESSORY PROTEIN F"/>
    <property type="match status" value="1"/>
</dbReference>
<accession>A0AAD3T4B4</accession>
<sequence>MSFTNSEDKSDEIENIWKIILDFANSWRLSFARIFKVWKWRWRRPARMEAACCSKKTCRLPFSSSLSEAVTLTYFEFSLGSSTNRRKMVGQEEGNRNSVTDSQQQWNQWQLLDSILPTGGFAHSLGLEAAIQARIVNGPQDLYKFVILVLENVGSLLLPFVHTMTIAHNEKTWHKLDRMLDAMLSNETARKASTAQGSALLRVAATVFTEITPLKLMRERSVSSNSRMSFHHAPIFGLVCGLLGFDLRTSQRAYVFIAMRDVLSAATRLSVIGPQAAAILQHQITPIAEEILNKWIDRNVEDACQTAPVLDVIQGCHPYLFSKLFCS</sequence>
<reference evidence="4" key="1">
    <citation type="submission" date="2023-05" db="EMBL/GenBank/DDBJ databases">
        <title>Nepenthes gracilis genome sequencing.</title>
        <authorList>
            <person name="Fukushima K."/>
        </authorList>
    </citation>
    <scope>NUCLEOTIDE SEQUENCE</scope>
    <source>
        <strain evidence="4">SING2019-196</strain>
    </source>
</reference>
<dbReference type="Gene3D" id="1.10.4190.10">
    <property type="entry name" value="Urease accessory protein UreF"/>
    <property type="match status" value="1"/>
</dbReference>
<evidence type="ECO:0000256" key="3">
    <source>
        <dbReference type="ARBA" id="ARBA00046339"/>
    </source>
</evidence>
<evidence type="ECO:0000313" key="5">
    <source>
        <dbReference type="Proteomes" id="UP001279734"/>
    </source>
</evidence>
<protein>
    <recommendedName>
        <fullName evidence="6">Urease accessory protein F</fullName>
    </recommendedName>
</protein>
<dbReference type="InterPro" id="IPR038277">
    <property type="entry name" value="UreF_sf"/>
</dbReference>
<evidence type="ECO:0000256" key="1">
    <source>
        <dbReference type="ARBA" id="ARBA00022988"/>
    </source>
</evidence>
<name>A0AAD3T4B4_NEPGR</name>
<evidence type="ECO:0000256" key="2">
    <source>
        <dbReference type="ARBA" id="ARBA00023186"/>
    </source>
</evidence>